<dbReference type="EMBL" id="QBIY01011510">
    <property type="protein sequence ID" value="RXN31175.1"/>
    <property type="molecule type" value="Genomic_DNA"/>
</dbReference>
<accession>A0A498NH53</accession>
<proteinExistence type="predicted"/>
<evidence type="ECO:0000313" key="1">
    <source>
        <dbReference type="EMBL" id="RXN31175.1"/>
    </source>
</evidence>
<dbReference type="STRING" id="84645.A0A498NH53"/>
<dbReference type="Proteomes" id="UP000290572">
    <property type="component" value="Unassembled WGS sequence"/>
</dbReference>
<reference evidence="1 2" key="1">
    <citation type="submission" date="2018-03" db="EMBL/GenBank/DDBJ databases">
        <title>Draft genome sequence of Rohu Carp (Labeo rohita).</title>
        <authorList>
            <person name="Das P."/>
            <person name="Kushwaha B."/>
            <person name="Joshi C.G."/>
            <person name="Kumar D."/>
            <person name="Nagpure N.S."/>
            <person name="Sahoo L."/>
            <person name="Das S.P."/>
            <person name="Bit A."/>
            <person name="Patnaik S."/>
            <person name="Meher P.K."/>
            <person name="Jayasankar P."/>
            <person name="Koringa P.G."/>
            <person name="Patel N.V."/>
            <person name="Hinsu A.T."/>
            <person name="Kumar R."/>
            <person name="Pandey M."/>
            <person name="Agarwal S."/>
            <person name="Srivastava S."/>
            <person name="Singh M."/>
            <person name="Iquebal M.A."/>
            <person name="Jaiswal S."/>
            <person name="Angadi U.B."/>
            <person name="Kumar N."/>
            <person name="Raza M."/>
            <person name="Shah T.M."/>
            <person name="Rai A."/>
            <person name="Jena J.K."/>
        </authorList>
    </citation>
    <scope>NUCLEOTIDE SEQUENCE [LARGE SCALE GENOMIC DNA]</scope>
    <source>
        <strain evidence="1">DASCIFA01</strain>
        <tissue evidence="1">Testis</tissue>
    </source>
</reference>
<organism evidence="1 2">
    <name type="scientific">Labeo rohita</name>
    <name type="common">Indian major carp</name>
    <name type="synonym">Cyprinus rohita</name>
    <dbReference type="NCBI Taxonomy" id="84645"/>
    <lineage>
        <taxon>Eukaryota</taxon>
        <taxon>Metazoa</taxon>
        <taxon>Chordata</taxon>
        <taxon>Craniata</taxon>
        <taxon>Vertebrata</taxon>
        <taxon>Euteleostomi</taxon>
        <taxon>Actinopterygii</taxon>
        <taxon>Neopterygii</taxon>
        <taxon>Teleostei</taxon>
        <taxon>Ostariophysi</taxon>
        <taxon>Cypriniformes</taxon>
        <taxon>Cyprinidae</taxon>
        <taxon>Labeoninae</taxon>
        <taxon>Labeonini</taxon>
        <taxon>Labeo</taxon>
    </lineage>
</organism>
<dbReference type="InterPro" id="IPR036265">
    <property type="entry name" value="HIT-like_sf"/>
</dbReference>
<sequence>MADLIISCSDIDYSLELTSTMATCRFGQHIIKSSAVFLKTELSFALVNRKPVVPGRILSGMCVGVGVVSVCGVRAVIKLSAPMMGRYKTDPRAGSAPLVLLQPDACLPRGSLCFCSGKRGGKADLGFFQSIVLLCAELCSLFIAHINVAVAFCNILYGIPEREYDPFMIPQDIEEKLLEDVHDVFSCKATALAGSDNRTMPELIRVCSATDLSSSPSALFVRLQTRLKLVTVLVCESGAGCCLRWFESLPLAFRNPPGMPSPVVNRVLVLQEGYDSFS</sequence>
<keyword evidence="2" id="KW-1185">Reference proteome</keyword>
<dbReference type="Gene3D" id="3.30.428.10">
    <property type="entry name" value="HIT-like"/>
    <property type="match status" value="1"/>
</dbReference>
<comment type="caution">
    <text evidence="1">The sequence shown here is derived from an EMBL/GenBank/DDBJ whole genome shotgun (WGS) entry which is preliminary data.</text>
</comment>
<dbReference type="AlphaFoldDB" id="A0A498NH53"/>
<gene>
    <name evidence="1" type="ORF">ROHU_017247</name>
</gene>
<evidence type="ECO:0000313" key="2">
    <source>
        <dbReference type="Proteomes" id="UP000290572"/>
    </source>
</evidence>
<name>A0A498NH53_LABRO</name>
<protein>
    <submittedName>
        <fullName evidence="1">Bis(5-adenosyl)-triphosphatase</fullName>
    </submittedName>
</protein>